<feature type="transmembrane region" description="Helical" evidence="1">
    <location>
        <begin position="225"/>
        <end position="247"/>
    </location>
</feature>
<gene>
    <name evidence="2" type="ORF">N7U62_12305</name>
</gene>
<evidence type="ECO:0000256" key="1">
    <source>
        <dbReference type="SAM" id="Phobius"/>
    </source>
</evidence>
<proteinExistence type="predicted"/>
<name>A0ABT3CUV0_9BACT</name>
<sequence length="385" mass="44232">MQGLIDFLYQKTKPKKVLVVGVAEVKEGLSFELLLVARKKGELEGVLHEKGLNLNQLLSRVETDYPQVPIVLAIDTDYVLTAQEEDRENFPEQDFYFDRDEALSVSSLIRKDQLNQLLDTLRAIIDQVVAVELGVLFGLKYFDAEKLSGGIHLGRQRVIQNEAGRIDIEHQSGEGVEWEGRTYEPSYLLLLLAATNYYIGGLKEKLIPVQVLAREYAFRVFYRKLTLFGGVVLFMVFLLSASIFMIYDSELKVLKEEYQDSRSIEKKYNWYVSEINRLEKSMNINGRRPVLSRLAVELAKEIPSQVTLEELKLQPISLNQRNRNKALLEKNILELSGEAIDLGAFSSWISILNQQEWLEDILEQEMAADGRVYKFNLKLKVNYVE</sequence>
<dbReference type="RefSeq" id="WP_264138276.1">
    <property type="nucleotide sequence ID" value="NZ_JAOYOD010000001.1"/>
</dbReference>
<dbReference type="Proteomes" id="UP001300692">
    <property type="component" value="Unassembled WGS sequence"/>
</dbReference>
<comment type="caution">
    <text evidence="2">The sequence shown here is derived from an EMBL/GenBank/DDBJ whole genome shotgun (WGS) entry which is preliminary data.</text>
</comment>
<evidence type="ECO:0000313" key="3">
    <source>
        <dbReference type="Proteomes" id="UP001300692"/>
    </source>
</evidence>
<keyword evidence="3" id="KW-1185">Reference proteome</keyword>
<organism evidence="2 3">
    <name type="scientific">Reichenbachiella ulvae</name>
    <dbReference type="NCBI Taxonomy" id="2980104"/>
    <lineage>
        <taxon>Bacteria</taxon>
        <taxon>Pseudomonadati</taxon>
        <taxon>Bacteroidota</taxon>
        <taxon>Cytophagia</taxon>
        <taxon>Cytophagales</taxon>
        <taxon>Reichenbachiellaceae</taxon>
        <taxon>Reichenbachiella</taxon>
    </lineage>
</organism>
<protein>
    <submittedName>
        <fullName evidence="2">Uncharacterized protein</fullName>
    </submittedName>
</protein>
<keyword evidence="1" id="KW-1133">Transmembrane helix</keyword>
<reference evidence="2 3" key="1">
    <citation type="submission" date="2022-10" db="EMBL/GenBank/DDBJ databases">
        <title>Comparative genomics and taxonomic characterization of three novel marine species of genus Reichenbachiella exhibiting antioxidant and polysaccharide degradation activities.</title>
        <authorList>
            <person name="Muhammad N."/>
            <person name="Lee Y.-J."/>
            <person name="Ko J."/>
            <person name="Kim S.-G."/>
        </authorList>
    </citation>
    <scope>NUCLEOTIDE SEQUENCE [LARGE SCALE GENOMIC DNA]</scope>
    <source>
        <strain evidence="2 3">ABR2-5</strain>
    </source>
</reference>
<evidence type="ECO:0000313" key="2">
    <source>
        <dbReference type="EMBL" id="MCV9387453.1"/>
    </source>
</evidence>
<dbReference type="EMBL" id="JAOYOD010000001">
    <property type="protein sequence ID" value="MCV9387453.1"/>
    <property type="molecule type" value="Genomic_DNA"/>
</dbReference>
<accession>A0ABT3CUV0</accession>
<keyword evidence="1" id="KW-0472">Membrane</keyword>
<keyword evidence="1" id="KW-0812">Transmembrane</keyword>